<sequence length="279" mass="30249">MVSYVVTRASRGLGLQFVKTLAVCDSMVFAFVRNADGSTDLRQLAEFNANVYIVYGDLDKPTTLKARNRGTFRAVPAVEEVAKVTGGSLDVLINNAAKIPGKNSGLGLSDYIGQEDVLVEEFNEFFKTNVIGAALLINAFLSLLEKGPTKKVVTISSFVGDVDFVVKSGHPASASYSASKSAVNMVNAKYAAEFREKGFVFLAVSPGFVKTWDNKNTSPEFTKHVDAVAQMFKKVTRPDWEALPSTPEKSVELVLDVIDKATPADSGKFVSQFGNQVWL</sequence>
<dbReference type="EMBL" id="MU117996">
    <property type="protein sequence ID" value="KAF9649575.1"/>
    <property type="molecule type" value="Genomic_DNA"/>
</dbReference>
<comment type="caution">
    <text evidence="1">The sequence shown here is derived from an EMBL/GenBank/DDBJ whole genome shotgun (WGS) entry which is preliminary data.</text>
</comment>
<reference evidence="1" key="1">
    <citation type="submission" date="2019-10" db="EMBL/GenBank/DDBJ databases">
        <authorList>
            <consortium name="DOE Joint Genome Institute"/>
            <person name="Kuo A."/>
            <person name="Miyauchi S."/>
            <person name="Kiss E."/>
            <person name="Drula E."/>
            <person name="Kohler A."/>
            <person name="Sanchez-Garcia M."/>
            <person name="Andreopoulos B."/>
            <person name="Barry K.W."/>
            <person name="Bonito G."/>
            <person name="Buee M."/>
            <person name="Carver A."/>
            <person name="Chen C."/>
            <person name="Cichocki N."/>
            <person name="Clum A."/>
            <person name="Culley D."/>
            <person name="Crous P.W."/>
            <person name="Fauchery L."/>
            <person name="Girlanda M."/>
            <person name="Hayes R."/>
            <person name="Keri Z."/>
            <person name="Labutti K."/>
            <person name="Lipzen A."/>
            <person name="Lombard V."/>
            <person name="Magnuson J."/>
            <person name="Maillard F."/>
            <person name="Morin E."/>
            <person name="Murat C."/>
            <person name="Nolan M."/>
            <person name="Ohm R."/>
            <person name="Pangilinan J."/>
            <person name="Pereira M."/>
            <person name="Perotto S."/>
            <person name="Peter M."/>
            <person name="Riley R."/>
            <person name="Sitrit Y."/>
            <person name="Stielow B."/>
            <person name="Szollosi G."/>
            <person name="Zifcakova L."/>
            <person name="Stursova M."/>
            <person name="Spatafora J.W."/>
            <person name="Tedersoo L."/>
            <person name="Vaario L.-M."/>
            <person name="Yamada A."/>
            <person name="Yan M."/>
            <person name="Wang P."/>
            <person name="Xu J."/>
            <person name="Bruns T."/>
            <person name="Baldrian P."/>
            <person name="Vilgalys R."/>
            <person name="Henrissat B."/>
            <person name="Grigoriev I.V."/>
            <person name="Hibbett D."/>
            <person name="Nagy L.G."/>
            <person name="Martin F.M."/>
        </authorList>
    </citation>
    <scope>NUCLEOTIDE SEQUENCE</scope>
    <source>
        <strain evidence="1">P2</strain>
    </source>
</reference>
<organism evidence="1 2">
    <name type="scientific">Thelephora ganbajun</name>
    <name type="common">Ganba fungus</name>
    <dbReference type="NCBI Taxonomy" id="370292"/>
    <lineage>
        <taxon>Eukaryota</taxon>
        <taxon>Fungi</taxon>
        <taxon>Dikarya</taxon>
        <taxon>Basidiomycota</taxon>
        <taxon>Agaricomycotina</taxon>
        <taxon>Agaricomycetes</taxon>
        <taxon>Thelephorales</taxon>
        <taxon>Thelephoraceae</taxon>
        <taxon>Thelephora</taxon>
    </lineage>
</organism>
<gene>
    <name evidence="1" type="ORF">BDM02DRAFT_3155265</name>
</gene>
<accession>A0ACB6ZJI1</accession>
<dbReference type="Proteomes" id="UP000886501">
    <property type="component" value="Unassembled WGS sequence"/>
</dbReference>
<proteinExistence type="predicted"/>
<keyword evidence="2" id="KW-1185">Reference proteome</keyword>
<evidence type="ECO:0000313" key="1">
    <source>
        <dbReference type="EMBL" id="KAF9649575.1"/>
    </source>
</evidence>
<evidence type="ECO:0000313" key="2">
    <source>
        <dbReference type="Proteomes" id="UP000886501"/>
    </source>
</evidence>
<protein>
    <submittedName>
        <fullName evidence="1">Short-chain dehydrogenases/reductase</fullName>
    </submittedName>
</protein>
<reference evidence="1" key="2">
    <citation type="journal article" date="2020" name="Nat. Commun.">
        <title>Large-scale genome sequencing of mycorrhizal fungi provides insights into the early evolution of symbiotic traits.</title>
        <authorList>
            <person name="Miyauchi S."/>
            <person name="Kiss E."/>
            <person name="Kuo A."/>
            <person name="Drula E."/>
            <person name="Kohler A."/>
            <person name="Sanchez-Garcia M."/>
            <person name="Morin E."/>
            <person name="Andreopoulos B."/>
            <person name="Barry K.W."/>
            <person name="Bonito G."/>
            <person name="Buee M."/>
            <person name="Carver A."/>
            <person name="Chen C."/>
            <person name="Cichocki N."/>
            <person name="Clum A."/>
            <person name="Culley D."/>
            <person name="Crous P.W."/>
            <person name="Fauchery L."/>
            <person name="Girlanda M."/>
            <person name="Hayes R.D."/>
            <person name="Keri Z."/>
            <person name="LaButti K."/>
            <person name="Lipzen A."/>
            <person name="Lombard V."/>
            <person name="Magnuson J."/>
            <person name="Maillard F."/>
            <person name="Murat C."/>
            <person name="Nolan M."/>
            <person name="Ohm R.A."/>
            <person name="Pangilinan J."/>
            <person name="Pereira M.F."/>
            <person name="Perotto S."/>
            <person name="Peter M."/>
            <person name="Pfister S."/>
            <person name="Riley R."/>
            <person name="Sitrit Y."/>
            <person name="Stielow J.B."/>
            <person name="Szollosi G."/>
            <person name="Zifcakova L."/>
            <person name="Stursova M."/>
            <person name="Spatafora J.W."/>
            <person name="Tedersoo L."/>
            <person name="Vaario L.M."/>
            <person name="Yamada A."/>
            <person name="Yan M."/>
            <person name="Wang P."/>
            <person name="Xu J."/>
            <person name="Bruns T."/>
            <person name="Baldrian P."/>
            <person name="Vilgalys R."/>
            <person name="Dunand C."/>
            <person name="Henrissat B."/>
            <person name="Grigoriev I.V."/>
            <person name="Hibbett D."/>
            <person name="Nagy L.G."/>
            <person name="Martin F.M."/>
        </authorList>
    </citation>
    <scope>NUCLEOTIDE SEQUENCE</scope>
    <source>
        <strain evidence="1">P2</strain>
    </source>
</reference>
<name>A0ACB6ZJI1_THEGA</name>